<dbReference type="EMBL" id="CAJOBC010087939">
    <property type="protein sequence ID" value="CAF4362547.1"/>
    <property type="molecule type" value="Genomic_DNA"/>
</dbReference>
<protein>
    <recommendedName>
        <fullName evidence="3">N-acetyltransferase domain-containing protein</fullName>
    </recommendedName>
</protein>
<evidence type="ECO:0000313" key="5">
    <source>
        <dbReference type="EMBL" id="CAF4362547.1"/>
    </source>
</evidence>
<feature type="signal peptide" evidence="2">
    <location>
        <begin position="1"/>
        <end position="22"/>
    </location>
</feature>
<feature type="compositionally biased region" description="Low complexity" evidence="1">
    <location>
        <begin position="308"/>
        <end position="319"/>
    </location>
</feature>
<keyword evidence="2" id="KW-0732">Signal</keyword>
<proteinExistence type="predicted"/>
<sequence length="327" mass="37105">MRSFMVIIGLLIIFIQCEISHSQLPQGFVYLNTIVPDIQTKLMSREQQSPESLSRFHEQQSPESLSRFQTQQTSRFPSSGLSRFGNGLNVSDTNTDEPAKQDEVIPVVQPITSRFLADSETLDTLRKKAIVKEYIPKSDRDIELPALRSLFIESFDDFYKEIEPRLQLRSDTTLRNWLNETFDEMQEEMVKKKSRVFLLTTGTSVSNILGFMQIKEENDTNTVYISQVAVHASLKRKGFGGLLLQHLLMVYPTGKTYTGLCRRANDPALQFYIKNGAVIMPDDVVAQKYGYDPVKYLGFQYVDKTERPSTSTATPAAPSHLENPADA</sequence>
<dbReference type="Pfam" id="PF00583">
    <property type="entry name" value="Acetyltransf_1"/>
    <property type="match status" value="1"/>
</dbReference>
<accession>A0A815T541</accession>
<dbReference type="CDD" id="cd04301">
    <property type="entry name" value="NAT_SF"/>
    <property type="match status" value="1"/>
</dbReference>
<gene>
    <name evidence="4" type="ORF">GPM918_LOCUS36673</name>
    <name evidence="5" type="ORF">SRO942_LOCUS37418</name>
</gene>
<evidence type="ECO:0000313" key="6">
    <source>
        <dbReference type="Proteomes" id="UP000663829"/>
    </source>
</evidence>
<name>A0A815T541_9BILA</name>
<dbReference type="AlphaFoldDB" id="A0A815T541"/>
<evidence type="ECO:0000256" key="2">
    <source>
        <dbReference type="SAM" id="SignalP"/>
    </source>
</evidence>
<dbReference type="EMBL" id="CAJNOQ010022424">
    <property type="protein sequence ID" value="CAF1500884.1"/>
    <property type="molecule type" value="Genomic_DNA"/>
</dbReference>
<dbReference type="OrthoDB" id="10058863at2759"/>
<organism evidence="4 6">
    <name type="scientific">Didymodactylos carnosus</name>
    <dbReference type="NCBI Taxonomy" id="1234261"/>
    <lineage>
        <taxon>Eukaryota</taxon>
        <taxon>Metazoa</taxon>
        <taxon>Spiralia</taxon>
        <taxon>Gnathifera</taxon>
        <taxon>Rotifera</taxon>
        <taxon>Eurotatoria</taxon>
        <taxon>Bdelloidea</taxon>
        <taxon>Philodinida</taxon>
        <taxon>Philodinidae</taxon>
        <taxon>Didymodactylos</taxon>
    </lineage>
</organism>
<feature type="domain" description="N-acetyltransferase" evidence="3">
    <location>
        <begin position="145"/>
        <end position="324"/>
    </location>
</feature>
<dbReference type="Gene3D" id="3.40.630.30">
    <property type="match status" value="1"/>
</dbReference>
<dbReference type="Proteomes" id="UP000663829">
    <property type="component" value="Unassembled WGS sequence"/>
</dbReference>
<evidence type="ECO:0000256" key="1">
    <source>
        <dbReference type="SAM" id="MobiDB-lite"/>
    </source>
</evidence>
<feature type="region of interest" description="Disordered" evidence="1">
    <location>
        <begin position="307"/>
        <end position="327"/>
    </location>
</feature>
<feature type="chain" id="PRO_5035688097" description="N-acetyltransferase domain-containing protein" evidence="2">
    <location>
        <begin position="23"/>
        <end position="327"/>
    </location>
</feature>
<feature type="region of interest" description="Disordered" evidence="1">
    <location>
        <begin position="46"/>
        <end position="78"/>
    </location>
</feature>
<comment type="caution">
    <text evidence="4">The sequence shown here is derived from an EMBL/GenBank/DDBJ whole genome shotgun (WGS) entry which is preliminary data.</text>
</comment>
<dbReference type="InterPro" id="IPR016181">
    <property type="entry name" value="Acyl_CoA_acyltransferase"/>
</dbReference>
<dbReference type="Proteomes" id="UP000681722">
    <property type="component" value="Unassembled WGS sequence"/>
</dbReference>
<keyword evidence="6" id="KW-1185">Reference proteome</keyword>
<dbReference type="InterPro" id="IPR000182">
    <property type="entry name" value="GNAT_dom"/>
</dbReference>
<dbReference type="PROSITE" id="PS51186">
    <property type="entry name" value="GNAT"/>
    <property type="match status" value="1"/>
</dbReference>
<reference evidence="4" key="1">
    <citation type="submission" date="2021-02" db="EMBL/GenBank/DDBJ databases">
        <authorList>
            <person name="Nowell W R."/>
        </authorList>
    </citation>
    <scope>NUCLEOTIDE SEQUENCE</scope>
</reference>
<evidence type="ECO:0000259" key="3">
    <source>
        <dbReference type="PROSITE" id="PS51186"/>
    </source>
</evidence>
<dbReference type="SUPFAM" id="SSF55729">
    <property type="entry name" value="Acyl-CoA N-acyltransferases (Nat)"/>
    <property type="match status" value="1"/>
</dbReference>
<feature type="compositionally biased region" description="Polar residues" evidence="1">
    <location>
        <begin position="61"/>
        <end position="78"/>
    </location>
</feature>
<evidence type="ECO:0000313" key="4">
    <source>
        <dbReference type="EMBL" id="CAF1500884.1"/>
    </source>
</evidence>
<dbReference type="GO" id="GO:0016747">
    <property type="term" value="F:acyltransferase activity, transferring groups other than amino-acyl groups"/>
    <property type="evidence" value="ECO:0007669"/>
    <property type="project" value="InterPro"/>
</dbReference>